<evidence type="ECO:0000256" key="3">
    <source>
        <dbReference type="ARBA" id="ARBA00022475"/>
    </source>
</evidence>
<protein>
    <submittedName>
        <fullName evidence="10">Acyltransferase</fullName>
        <ecNumber evidence="10">2.3.1.-</ecNumber>
    </submittedName>
</protein>
<evidence type="ECO:0000256" key="6">
    <source>
        <dbReference type="ARBA" id="ARBA00023136"/>
    </source>
</evidence>
<comment type="similarity">
    <text evidence="2">Belongs to the acyltransferase 3 family.</text>
</comment>
<sequence>MPHSTPTTATLSTPTTSPPRGPAPPAREHRHDVDLMRVIGSVAVILVHTASSFIHAVDDQEANGAGAFWVGHVGESFSRFAVPLFFAMAGWVVLVGAPPRDERKMWTRIIRNTVPVFVWSLAYVTWAWLRDRNDDPAVDLAAQSFFGDIRPAYHLWFMYAYIPIVAVLAFAVLVRAGKHPWGLGLALLGVAAGPTVFSTVTDVTGFDELPEFGWSFGTYQVIYAVGGALLIGLPHRVPARWRWGLLVVLAAALAGTLWYSTQVHYPIPYAHLFVGVSTVCLILLLNRVRVPERWRPALSRLAGASLGAYLVHVFFVEELVDPLVSADMSGFAAAWTMLGMLAVTVALSYGASLLWERLGLRRWLG</sequence>
<evidence type="ECO:0000256" key="2">
    <source>
        <dbReference type="ARBA" id="ARBA00007400"/>
    </source>
</evidence>
<evidence type="ECO:0000256" key="5">
    <source>
        <dbReference type="ARBA" id="ARBA00022989"/>
    </source>
</evidence>
<feature type="transmembrane region" description="Helical" evidence="8">
    <location>
        <begin position="109"/>
        <end position="129"/>
    </location>
</feature>
<dbReference type="PANTHER" id="PTHR40074:SF2">
    <property type="entry name" value="O-ACETYLTRANSFERASE WECH"/>
    <property type="match status" value="1"/>
</dbReference>
<evidence type="ECO:0000259" key="9">
    <source>
        <dbReference type="Pfam" id="PF01757"/>
    </source>
</evidence>
<evidence type="ECO:0000256" key="1">
    <source>
        <dbReference type="ARBA" id="ARBA00004651"/>
    </source>
</evidence>
<feature type="transmembrane region" description="Helical" evidence="8">
    <location>
        <begin position="153"/>
        <end position="174"/>
    </location>
</feature>
<keyword evidence="10" id="KW-0808">Transferase</keyword>
<evidence type="ECO:0000313" key="10">
    <source>
        <dbReference type="EMBL" id="MDT0320392.1"/>
    </source>
</evidence>
<dbReference type="GO" id="GO:0016746">
    <property type="term" value="F:acyltransferase activity"/>
    <property type="evidence" value="ECO:0007669"/>
    <property type="project" value="UniProtKB-KW"/>
</dbReference>
<keyword evidence="6 8" id="KW-0472">Membrane</keyword>
<dbReference type="PANTHER" id="PTHR40074">
    <property type="entry name" value="O-ACETYLTRANSFERASE WECH"/>
    <property type="match status" value="1"/>
</dbReference>
<dbReference type="Proteomes" id="UP001183420">
    <property type="component" value="Unassembled WGS sequence"/>
</dbReference>
<dbReference type="RefSeq" id="WP_311600254.1">
    <property type="nucleotide sequence ID" value="NZ_JAVREM010000024.1"/>
</dbReference>
<comment type="subcellular location">
    <subcellularLocation>
        <location evidence="1">Cell membrane</location>
        <topology evidence="1">Multi-pass membrane protein</topology>
    </subcellularLocation>
</comment>
<keyword evidence="11" id="KW-1185">Reference proteome</keyword>
<organism evidence="10 11">
    <name type="scientific">Streptomyces millisiae</name>
    <dbReference type="NCBI Taxonomy" id="3075542"/>
    <lineage>
        <taxon>Bacteria</taxon>
        <taxon>Bacillati</taxon>
        <taxon>Actinomycetota</taxon>
        <taxon>Actinomycetes</taxon>
        <taxon>Kitasatosporales</taxon>
        <taxon>Streptomycetaceae</taxon>
        <taxon>Streptomyces</taxon>
    </lineage>
</organism>
<dbReference type="EC" id="2.3.1.-" evidence="10"/>
<evidence type="ECO:0000256" key="8">
    <source>
        <dbReference type="SAM" id="Phobius"/>
    </source>
</evidence>
<evidence type="ECO:0000256" key="4">
    <source>
        <dbReference type="ARBA" id="ARBA00022692"/>
    </source>
</evidence>
<evidence type="ECO:0000256" key="7">
    <source>
        <dbReference type="SAM" id="MobiDB-lite"/>
    </source>
</evidence>
<feature type="transmembrane region" description="Helical" evidence="8">
    <location>
        <begin position="212"/>
        <end position="231"/>
    </location>
</feature>
<feature type="transmembrane region" description="Helical" evidence="8">
    <location>
        <begin position="181"/>
        <end position="200"/>
    </location>
</feature>
<feature type="region of interest" description="Disordered" evidence="7">
    <location>
        <begin position="1"/>
        <end position="28"/>
    </location>
</feature>
<comment type="caution">
    <text evidence="10">The sequence shown here is derived from an EMBL/GenBank/DDBJ whole genome shotgun (WGS) entry which is preliminary data.</text>
</comment>
<feature type="transmembrane region" description="Helical" evidence="8">
    <location>
        <begin position="35"/>
        <end position="57"/>
    </location>
</feature>
<reference evidence="11" key="1">
    <citation type="submission" date="2023-07" db="EMBL/GenBank/DDBJ databases">
        <title>30 novel species of actinomycetes from the DSMZ collection.</title>
        <authorList>
            <person name="Nouioui I."/>
        </authorList>
    </citation>
    <scope>NUCLEOTIDE SEQUENCE [LARGE SCALE GENOMIC DNA]</scope>
    <source>
        <strain evidence="11">DSM 44918</strain>
    </source>
</reference>
<feature type="transmembrane region" description="Helical" evidence="8">
    <location>
        <begin position="335"/>
        <end position="355"/>
    </location>
</feature>
<gene>
    <name evidence="10" type="ORF">RNC47_18815</name>
</gene>
<feature type="transmembrane region" description="Helical" evidence="8">
    <location>
        <begin position="267"/>
        <end position="285"/>
    </location>
</feature>
<evidence type="ECO:0000313" key="11">
    <source>
        <dbReference type="Proteomes" id="UP001183420"/>
    </source>
</evidence>
<proteinExistence type="inferred from homology"/>
<feature type="transmembrane region" description="Helical" evidence="8">
    <location>
        <begin position="243"/>
        <end position="261"/>
    </location>
</feature>
<dbReference type="Pfam" id="PF01757">
    <property type="entry name" value="Acyl_transf_3"/>
    <property type="match status" value="1"/>
</dbReference>
<feature type="compositionally biased region" description="Low complexity" evidence="7">
    <location>
        <begin position="1"/>
        <end position="15"/>
    </location>
</feature>
<name>A0ABU2LS18_9ACTN</name>
<keyword evidence="10" id="KW-0012">Acyltransferase</keyword>
<feature type="transmembrane region" description="Helical" evidence="8">
    <location>
        <begin position="77"/>
        <end position="97"/>
    </location>
</feature>
<feature type="domain" description="Acyltransferase 3" evidence="9">
    <location>
        <begin position="31"/>
        <end position="350"/>
    </location>
</feature>
<keyword evidence="4 8" id="KW-0812">Transmembrane</keyword>
<feature type="transmembrane region" description="Helical" evidence="8">
    <location>
        <begin position="297"/>
        <end position="315"/>
    </location>
</feature>
<keyword evidence="5 8" id="KW-1133">Transmembrane helix</keyword>
<dbReference type="EMBL" id="JAVREM010000024">
    <property type="protein sequence ID" value="MDT0320392.1"/>
    <property type="molecule type" value="Genomic_DNA"/>
</dbReference>
<feature type="compositionally biased region" description="Pro residues" evidence="7">
    <location>
        <begin position="16"/>
        <end position="25"/>
    </location>
</feature>
<accession>A0ABU2LS18</accession>
<dbReference type="InterPro" id="IPR002656">
    <property type="entry name" value="Acyl_transf_3_dom"/>
</dbReference>
<keyword evidence="3" id="KW-1003">Cell membrane</keyword>